<dbReference type="PROSITE" id="PS00041">
    <property type="entry name" value="HTH_ARAC_FAMILY_1"/>
    <property type="match status" value="1"/>
</dbReference>
<sequence>MQLSHEPVLNELDIQAEPFAVCTLEGSCKLYLGQRPEAVWHYVVSGTGKLKIQSMTDVELHSGRIVLVPAGSRHSLIHNGSADVSGGVNIPAKLDLERIAAKGEGNGKMIVLCGAVSLGMRNTNGLVDLLRTPLHLDIETSAIAERAVLGIIDEVTGHRTGGQAMVRLLLLQCVFEILRQRLEAGDPALIWLSGLADPNLWQALRVMLDNPGGAHSLESLAEAAGMSRSRFAEQFKAAYGRAPMSFLRELRMARAAQMLLDGRQPVKQIARKLGFQSRSAFTRAFTEFCGQSPRLFRTSDHSCY</sequence>
<protein>
    <submittedName>
        <fullName evidence="5">AraC family transcriptional regulator</fullName>
    </submittedName>
</protein>
<dbReference type="Pfam" id="PF12852">
    <property type="entry name" value="Cupin_6"/>
    <property type="match status" value="1"/>
</dbReference>
<dbReference type="Gene3D" id="1.10.10.60">
    <property type="entry name" value="Homeodomain-like"/>
    <property type="match status" value="2"/>
</dbReference>
<dbReference type="Proteomes" id="UP001528040">
    <property type="component" value="Unassembled WGS sequence"/>
</dbReference>
<dbReference type="Gene3D" id="2.60.120.10">
    <property type="entry name" value="Jelly Rolls"/>
    <property type="match status" value="1"/>
</dbReference>
<dbReference type="PRINTS" id="PR00032">
    <property type="entry name" value="HTHARAC"/>
</dbReference>
<reference evidence="5 6" key="1">
    <citation type="submission" date="2023-01" db="EMBL/GenBank/DDBJ databases">
        <authorList>
            <person name="Yoon J.-W."/>
        </authorList>
    </citation>
    <scope>NUCLEOTIDE SEQUENCE [LARGE SCALE GENOMIC DNA]</scope>
    <source>
        <strain evidence="5 6">KMU-50</strain>
    </source>
</reference>
<evidence type="ECO:0000256" key="1">
    <source>
        <dbReference type="ARBA" id="ARBA00023015"/>
    </source>
</evidence>
<dbReference type="RefSeq" id="WP_271055467.1">
    <property type="nucleotide sequence ID" value="NZ_JAQIIO010000015.1"/>
</dbReference>
<gene>
    <name evidence="5" type="ORF">O2N63_16835</name>
</gene>
<evidence type="ECO:0000313" key="5">
    <source>
        <dbReference type="EMBL" id="MDA5095758.1"/>
    </source>
</evidence>
<dbReference type="PANTHER" id="PTHR46796">
    <property type="entry name" value="HTH-TYPE TRANSCRIPTIONAL ACTIVATOR RHAS-RELATED"/>
    <property type="match status" value="1"/>
</dbReference>
<dbReference type="InterPro" id="IPR011051">
    <property type="entry name" value="RmlC_Cupin_sf"/>
</dbReference>
<dbReference type="SUPFAM" id="SSF51182">
    <property type="entry name" value="RmlC-like cupins"/>
    <property type="match status" value="1"/>
</dbReference>
<evidence type="ECO:0000259" key="4">
    <source>
        <dbReference type="PROSITE" id="PS01124"/>
    </source>
</evidence>
<proteinExistence type="predicted"/>
<dbReference type="SMART" id="SM00342">
    <property type="entry name" value="HTH_ARAC"/>
    <property type="match status" value="1"/>
</dbReference>
<dbReference type="InterPro" id="IPR032783">
    <property type="entry name" value="AraC_lig"/>
</dbReference>
<accession>A0ABT4W5G7</accession>
<dbReference type="InterPro" id="IPR009057">
    <property type="entry name" value="Homeodomain-like_sf"/>
</dbReference>
<dbReference type="EMBL" id="JAQIIO010000015">
    <property type="protein sequence ID" value="MDA5095758.1"/>
    <property type="molecule type" value="Genomic_DNA"/>
</dbReference>
<dbReference type="InterPro" id="IPR050204">
    <property type="entry name" value="AraC_XylS_family_regulators"/>
</dbReference>
<keyword evidence="2" id="KW-0238">DNA-binding</keyword>
<dbReference type="CDD" id="cd02208">
    <property type="entry name" value="cupin_RmlC-like"/>
    <property type="match status" value="1"/>
</dbReference>
<keyword evidence="6" id="KW-1185">Reference proteome</keyword>
<comment type="caution">
    <text evidence="5">The sequence shown here is derived from an EMBL/GenBank/DDBJ whole genome shotgun (WGS) entry which is preliminary data.</text>
</comment>
<feature type="domain" description="HTH araC/xylS-type" evidence="4">
    <location>
        <begin position="201"/>
        <end position="299"/>
    </location>
</feature>
<dbReference type="PROSITE" id="PS01124">
    <property type="entry name" value="HTH_ARAC_FAMILY_2"/>
    <property type="match status" value="1"/>
</dbReference>
<dbReference type="InterPro" id="IPR018060">
    <property type="entry name" value="HTH_AraC"/>
</dbReference>
<dbReference type="InterPro" id="IPR014710">
    <property type="entry name" value="RmlC-like_jellyroll"/>
</dbReference>
<evidence type="ECO:0000256" key="2">
    <source>
        <dbReference type="ARBA" id="ARBA00023125"/>
    </source>
</evidence>
<organism evidence="5 6">
    <name type="scientific">Aliiroseovarius salicola</name>
    <dbReference type="NCBI Taxonomy" id="3009082"/>
    <lineage>
        <taxon>Bacteria</taxon>
        <taxon>Pseudomonadati</taxon>
        <taxon>Pseudomonadota</taxon>
        <taxon>Alphaproteobacteria</taxon>
        <taxon>Rhodobacterales</taxon>
        <taxon>Paracoccaceae</taxon>
        <taxon>Aliiroseovarius</taxon>
    </lineage>
</organism>
<dbReference type="SUPFAM" id="SSF46689">
    <property type="entry name" value="Homeodomain-like"/>
    <property type="match status" value="2"/>
</dbReference>
<name>A0ABT4W5G7_9RHOB</name>
<dbReference type="Pfam" id="PF12833">
    <property type="entry name" value="HTH_18"/>
    <property type="match status" value="1"/>
</dbReference>
<dbReference type="InterPro" id="IPR018062">
    <property type="entry name" value="HTH_AraC-typ_CS"/>
</dbReference>
<evidence type="ECO:0000256" key="3">
    <source>
        <dbReference type="ARBA" id="ARBA00023163"/>
    </source>
</evidence>
<evidence type="ECO:0000313" key="6">
    <source>
        <dbReference type="Proteomes" id="UP001528040"/>
    </source>
</evidence>
<keyword evidence="1" id="KW-0805">Transcription regulation</keyword>
<dbReference type="PANTHER" id="PTHR46796:SF7">
    <property type="entry name" value="ARAC FAMILY TRANSCRIPTIONAL REGULATOR"/>
    <property type="match status" value="1"/>
</dbReference>
<keyword evidence="3" id="KW-0804">Transcription</keyword>
<dbReference type="InterPro" id="IPR020449">
    <property type="entry name" value="Tscrpt_reg_AraC-type_HTH"/>
</dbReference>